<protein>
    <submittedName>
        <fullName evidence="2">Uncharacterized protein</fullName>
    </submittedName>
</protein>
<name>A0A419I260_9PSEU</name>
<keyword evidence="3" id="KW-1185">Reference proteome</keyword>
<accession>A0A419I260</accession>
<evidence type="ECO:0000313" key="3">
    <source>
        <dbReference type="Proteomes" id="UP000285112"/>
    </source>
</evidence>
<dbReference type="Proteomes" id="UP000285112">
    <property type="component" value="Unassembled WGS sequence"/>
</dbReference>
<dbReference type="OrthoDB" id="4846903at2"/>
<feature type="region of interest" description="Disordered" evidence="1">
    <location>
        <begin position="479"/>
        <end position="499"/>
    </location>
</feature>
<evidence type="ECO:0000256" key="1">
    <source>
        <dbReference type="SAM" id="MobiDB-lite"/>
    </source>
</evidence>
<sequence>MTRIRTLRRAAGFTLDLTDDLQPRIPAGQFSIGATQAIEGIDTGGYLPGQTRYFEVRAPQFQLAPATVHAVNPFPDSVGALDRTLAHITLRGRTLPWARTLDPDDILDTGPALARPPWLALVVFAAGELPGDPEATGQTETMTVEDLLWPSTPDPSVVRPRISRHQVVGDPSRPVETIVVPGGVFAEVCPRQDELRYLAHVRTVHADALLRGEDPIPGEFATLFASRLPNTAGGRHVAHLVSLEGCLDALDTAGSDGGAGDVRLASLHHWSFDALPSGAVGFAERVHDLLFDDDHGAAARDLLLRMPHAQPEPGSDDATRRAAERLDQGWVPLPYQVASGEETFAWYRGPFTARPARPPAGLSEDAWAAAEGLLVYDEHRGMFDTTWASAWSVGRAIALADDDFAARLNAWRTRVRHRGAALAQRLAAASAHEDIHNADAAALAVWSTPRPRLRALTELAESGSAETVIRALSEVVPGERRAAGGGAPPTQTATPPRRKSVRRVLNDLLGETAMATTTAFGSMLRETMAEDSLPLDQWLRRLRLLHPVPFDHLVPFEAMLPPESVRLFHVDTVWLRAVQAGALSAGENSVTDEALAALAAPWRQASQDPDETWPAAGLLMRSALTRECPDLVIQGWHGREPARLLRRDVLDGDILLVLFDRVPDTLELSEPPEGLSFGIDPHPEAGVPVVNLRALGPGDTGKTLTGVYFPEDPGAAGLTPYLRPGATGRRVLDLHPHDNTRLLGALRDRLVAAGQLAGGDELGPAAFALQLVNIPFRQFIDPVSISGEV</sequence>
<proteinExistence type="predicted"/>
<comment type="caution">
    <text evidence="2">The sequence shown here is derived from an EMBL/GenBank/DDBJ whole genome shotgun (WGS) entry which is preliminary data.</text>
</comment>
<evidence type="ECO:0000313" key="2">
    <source>
        <dbReference type="EMBL" id="RJQ83880.1"/>
    </source>
</evidence>
<reference evidence="2 3" key="1">
    <citation type="submission" date="2018-09" db="EMBL/GenBank/DDBJ databases">
        <title>YIM PH 21725 draft genome.</title>
        <authorList>
            <person name="Miao C."/>
        </authorList>
    </citation>
    <scope>NUCLEOTIDE SEQUENCE [LARGE SCALE GENOMIC DNA]</scope>
    <source>
        <strain evidence="3">YIM PH21725</strain>
    </source>
</reference>
<organism evidence="2 3">
    <name type="scientific">Amycolatopsis panacis</name>
    <dbReference type="NCBI Taxonomy" id="2340917"/>
    <lineage>
        <taxon>Bacteria</taxon>
        <taxon>Bacillati</taxon>
        <taxon>Actinomycetota</taxon>
        <taxon>Actinomycetes</taxon>
        <taxon>Pseudonocardiales</taxon>
        <taxon>Pseudonocardiaceae</taxon>
        <taxon>Amycolatopsis</taxon>
    </lineage>
</organism>
<dbReference type="EMBL" id="QZFV01000091">
    <property type="protein sequence ID" value="RJQ83880.1"/>
    <property type="molecule type" value="Genomic_DNA"/>
</dbReference>
<dbReference type="RefSeq" id="WP_120024674.1">
    <property type="nucleotide sequence ID" value="NZ_QZFV01000091.1"/>
</dbReference>
<gene>
    <name evidence="2" type="ORF">D5S19_18925</name>
</gene>
<dbReference type="AlphaFoldDB" id="A0A419I260"/>